<evidence type="ECO:0000313" key="2">
    <source>
        <dbReference type="Proteomes" id="UP000559182"/>
    </source>
</evidence>
<accession>A0A839NFC2</accession>
<keyword evidence="1" id="KW-0560">Oxidoreductase</keyword>
<dbReference type="SUPFAM" id="SSF51182">
    <property type="entry name" value="RmlC-like cupins"/>
    <property type="match status" value="1"/>
</dbReference>
<keyword evidence="1" id="KW-0223">Dioxygenase</keyword>
<dbReference type="GO" id="GO:0051213">
    <property type="term" value="F:dioxygenase activity"/>
    <property type="evidence" value="ECO:0007669"/>
    <property type="project" value="UniProtKB-KW"/>
</dbReference>
<reference evidence="1 2" key="1">
    <citation type="submission" date="2020-08" db="EMBL/GenBank/DDBJ databases">
        <title>Sequencing the genomes of 1000 actinobacteria strains.</title>
        <authorList>
            <person name="Klenk H.-P."/>
        </authorList>
    </citation>
    <scope>NUCLEOTIDE SEQUENCE [LARGE SCALE GENOMIC DNA]</scope>
    <source>
        <strain evidence="1 2">DSM 105369</strain>
    </source>
</reference>
<protein>
    <submittedName>
        <fullName evidence="1">Quercetin dioxygenase-like cupin family protein</fullName>
    </submittedName>
</protein>
<dbReference type="RefSeq" id="WP_183323055.1">
    <property type="nucleotide sequence ID" value="NZ_JACHVQ010000006.1"/>
</dbReference>
<name>A0A839NFC2_9MICO</name>
<proteinExistence type="predicted"/>
<dbReference type="Gene3D" id="2.60.120.10">
    <property type="entry name" value="Jelly Rolls"/>
    <property type="match status" value="1"/>
</dbReference>
<dbReference type="InterPro" id="IPR011051">
    <property type="entry name" value="RmlC_Cupin_sf"/>
</dbReference>
<gene>
    <name evidence="1" type="ORF">FHU39_004670</name>
</gene>
<sequence length="112" mass="11404">MSVPTGVWADWRDVVAPREGAPDVRILHESEELKVVLVALAAGQALPDHPGPAASFHILSGSGAVVVDDTVHPVEAGATVIAGSGSRRSVRAATALVFLGNLGDPASEDGPH</sequence>
<comment type="caution">
    <text evidence="1">The sequence shown here is derived from an EMBL/GenBank/DDBJ whole genome shotgun (WGS) entry which is preliminary data.</text>
</comment>
<dbReference type="Proteomes" id="UP000559182">
    <property type="component" value="Unassembled WGS sequence"/>
</dbReference>
<keyword evidence="2" id="KW-1185">Reference proteome</keyword>
<evidence type="ECO:0000313" key="1">
    <source>
        <dbReference type="EMBL" id="MBB2894624.1"/>
    </source>
</evidence>
<dbReference type="EMBL" id="JACHVQ010000006">
    <property type="protein sequence ID" value="MBB2894624.1"/>
    <property type="molecule type" value="Genomic_DNA"/>
</dbReference>
<organism evidence="1 2">
    <name type="scientific">Flexivirga oryzae</name>
    <dbReference type="NCBI Taxonomy" id="1794944"/>
    <lineage>
        <taxon>Bacteria</taxon>
        <taxon>Bacillati</taxon>
        <taxon>Actinomycetota</taxon>
        <taxon>Actinomycetes</taxon>
        <taxon>Micrococcales</taxon>
        <taxon>Dermacoccaceae</taxon>
        <taxon>Flexivirga</taxon>
    </lineage>
</organism>
<dbReference type="InterPro" id="IPR014710">
    <property type="entry name" value="RmlC-like_jellyroll"/>
</dbReference>
<dbReference type="AlphaFoldDB" id="A0A839NFC2"/>